<reference evidence="1 2" key="1">
    <citation type="journal article" date="2003" name="Cell">
        <title>Origins of highly mosaic mycobacteriophage genomes.</title>
        <authorList>
            <person name="Pedulla M.L."/>
            <person name="Ford M.E."/>
            <person name="Houtz J.M."/>
            <person name="Karthikeyan T."/>
            <person name="Wadsworth C."/>
            <person name="Lewis J.A."/>
            <person name="Jacobs-Sera D."/>
            <person name="Falbo J."/>
            <person name="Gross J."/>
            <person name="Pannunzio N.R."/>
            <person name="Brucker W."/>
            <person name="Kumar V."/>
            <person name="Kandasamy J."/>
            <person name="Keenan L."/>
            <person name="Bardarov S."/>
            <person name="Kriakov J."/>
            <person name="Lawrence J.G."/>
            <person name="Jacobs W.R. Jr."/>
            <person name="Hendrix R.W."/>
            <person name="Hatfull G.F."/>
        </authorList>
    </citation>
    <scope>NUCLEOTIDE SEQUENCE</scope>
</reference>
<dbReference type="KEGG" id="vg:1259310"/>
<evidence type="ECO:0000313" key="2">
    <source>
        <dbReference type="Proteomes" id="UP000000967"/>
    </source>
</evidence>
<gene>
    <name evidence="1" type="primary">8</name>
    <name evidence="1" type="ORF">PBI_CHE9C_8</name>
</gene>
<sequence length="170" mass="18684">MRGQFADNTEAQAAIDAVLAAARRWCGWHVSPVIIDDVMEVDGPGGRVLSLPTLNLVSVKSVVELGYALDVSTLDRSRRKGTLTKPYGRWTARDGAIVVTATHGFTETEAADWRRAVVQLVGRRAQTSRPSADLKRKKVDDVEYEWFETAVSVDAELSAVFSPFRILPSP</sequence>
<keyword evidence="2" id="KW-1185">Reference proteome</keyword>
<name>Q854Z0_9CAUD</name>
<accession>Q854Z0</accession>
<protein>
    <recommendedName>
        <fullName evidence="3">Head-to-tail adaptor</fullName>
    </recommendedName>
</protein>
<evidence type="ECO:0000313" key="1">
    <source>
        <dbReference type="EMBL" id="AAN12568.1"/>
    </source>
</evidence>
<proteinExistence type="predicted"/>
<organism evidence="1 2">
    <name type="scientific">Mycobacterium phage Che9c</name>
    <dbReference type="NCBI Taxonomy" id="2907832"/>
    <lineage>
        <taxon>Viruses</taxon>
        <taxon>Duplodnaviria</taxon>
        <taxon>Heunggongvirae</taxon>
        <taxon>Uroviricota</taxon>
        <taxon>Caudoviricetes</taxon>
        <taxon>Chenonavirus</taxon>
        <taxon>Chenonavirus Che9c</taxon>
    </lineage>
</organism>
<dbReference type="EMBL" id="AY129333">
    <property type="protein sequence ID" value="AAN12568.1"/>
    <property type="molecule type" value="Genomic_DNA"/>
</dbReference>
<dbReference type="RefSeq" id="NP_817685.1">
    <property type="nucleotide sequence ID" value="NC_004683.1"/>
</dbReference>
<dbReference type="Proteomes" id="UP000000967">
    <property type="component" value="Segment"/>
</dbReference>
<evidence type="ECO:0008006" key="3">
    <source>
        <dbReference type="Google" id="ProtNLM"/>
    </source>
</evidence>